<keyword evidence="3" id="KW-1185">Reference proteome</keyword>
<gene>
    <name evidence="2" type="ORF">EZV62_013901</name>
</gene>
<dbReference type="InterPro" id="IPR001697">
    <property type="entry name" value="Pyr_Knase"/>
</dbReference>
<dbReference type="InterPro" id="IPR036918">
    <property type="entry name" value="Pyrv_Knase_C_sf"/>
</dbReference>
<dbReference type="EMBL" id="VAHF01000006">
    <property type="protein sequence ID" value="TXG59328.1"/>
    <property type="molecule type" value="Genomic_DNA"/>
</dbReference>
<dbReference type="SUPFAM" id="SSF52935">
    <property type="entry name" value="PK C-terminal domain-like"/>
    <property type="match status" value="1"/>
</dbReference>
<dbReference type="GO" id="GO:0030955">
    <property type="term" value="F:potassium ion binding"/>
    <property type="evidence" value="ECO:0007669"/>
    <property type="project" value="InterPro"/>
</dbReference>
<evidence type="ECO:0000313" key="2">
    <source>
        <dbReference type="EMBL" id="TXG59328.1"/>
    </source>
</evidence>
<evidence type="ECO:0000259" key="1">
    <source>
        <dbReference type="Pfam" id="PF02887"/>
    </source>
</evidence>
<evidence type="ECO:0000313" key="3">
    <source>
        <dbReference type="Proteomes" id="UP000323000"/>
    </source>
</evidence>
<feature type="domain" description="Pyruvate kinase C-terminal" evidence="1">
    <location>
        <begin position="33"/>
        <end position="70"/>
    </location>
</feature>
<dbReference type="OrthoDB" id="108365at2759"/>
<dbReference type="InterPro" id="IPR015795">
    <property type="entry name" value="Pyrv_Knase_C"/>
</dbReference>
<name>A0A5C7HRA6_9ROSI</name>
<proteinExistence type="predicted"/>
<dbReference type="Gene3D" id="3.40.1380.20">
    <property type="entry name" value="Pyruvate kinase, C-terminal domain"/>
    <property type="match status" value="1"/>
</dbReference>
<organism evidence="2 3">
    <name type="scientific">Acer yangbiense</name>
    <dbReference type="NCBI Taxonomy" id="1000413"/>
    <lineage>
        <taxon>Eukaryota</taxon>
        <taxon>Viridiplantae</taxon>
        <taxon>Streptophyta</taxon>
        <taxon>Embryophyta</taxon>
        <taxon>Tracheophyta</taxon>
        <taxon>Spermatophyta</taxon>
        <taxon>Magnoliopsida</taxon>
        <taxon>eudicotyledons</taxon>
        <taxon>Gunneridae</taxon>
        <taxon>Pentapetalae</taxon>
        <taxon>rosids</taxon>
        <taxon>malvids</taxon>
        <taxon>Sapindales</taxon>
        <taxon>Sapindaceae</taxon>
        <taxon>Hippocastanoideae</taxon>
        <taxon>Acereae</taxon>
        <taxon>Acer</taxon>
    </lineage>
</organism>
<dbReference type="AlphaFoldDB" id="A0A5C7HRA6"/>
<protein>
    <recommendedName>
        <fullName evidence="1">Pyruvate kinase C-terminal domain-containing protein</fullName>
    </recommendedName>
</protein>
<dbReference type="PANTHER" id="PTHR11817">
    <property type="entry name" value="PYRUVATE KINASE"/>
    <property type="match status" value="1"/>
</dbReference>
<dbReference type="GO" id="GO:0004743">
    <property type="term" value="F:pyruvate kinase activity"/>
    <property type="evidence" value="ECO:0007669"/>
    <property type="project" value="InterPro"/>
</dbReference>
<comment type="caution">
    <text evidence="2">The sequence shown here is derived from an EMBL/GenBank/DDBJ whole genome shotgun (WGS) entry which is preliminary data.</text>
</comment>
<dbReference type="Pfam" id="PF02887">
    <property type="entry name" value="PK_C"/>
    <property type="match status" value="1"/>
</dbReference>
<dbReference type="Proteomes" id="UP000323000">
    <property type="component" value="Chromosome 6"/>
</dbReference>
<dbReference type="GO" id="GO:0000287">
    <property type="term" value="F:magnesium ion binding"/>
    <property type="evidence" value="ECO:0007669"/>
    <property type="project" value="InterPro"/>
</dbReference>
<reference evidence="3" key="1">
    <citation type="journal article" date="2019" name="Gigascience">
        <title>De novo genome assembly of the endangered Acer yangbiense, a plant species with extremely small populations endemic to Yunnan Province, China.</title>
        <authorList>
            <person name="Yang J."/>
            <person name="Wariss H.M."/>
            <person name="Tao L."/>
            <person name="Zhang R."/>
            <person name="Yun Q."/>
            <person name="Hollingsworth P."/>
            <person name="Dao Z."/>
            <person name="Luo G."/>
            <person name="Guo H."/>
            <person name="Ma Y."/>
            <person name="Sun W."/>
        </authorList>
    </citation>
    <scope>NUCLEOTIDE SEQUENCE [LARGE SCALE GENOMIC DNA]</scope>
    <source>
        <strain evidence="3">cv. Malutang</strain>
    </source>
</reference>
<accession>A0A5C7HRA6</accession>
<sequence length="118" mass="12906">MARICLEAEDFIDYGDLFKRIMETAPMPMSPLESVASSAVTTAFSINAVLILILTRGGTTAKLVSKYRPTKASDNTESTDETKELSLQHTKAKKLCKSGDFIVALHRIDDASVIKIVN</sequence>